<dbReference type="AlphaFoldDB" id="A0A839TYH2"/>
<sequence>MIHMHGIMPYHPSYPKPQPVNRPVKEEADKQKSFQEILQEKISQNR</sequence>
<feature type="compositionally biased region" description="Basic and acidic residues" evidence="1">
    <location>
        <begin position="23"/>
        <end position="33"/>
    </location>
</feature>
<dbReference type="RefSeq" id="WP_183584520.1">
    <property type="nucleotide sequence ID" value="NZ_JACHXJ010000004.1"/>
</dbReference>
<proteinExistence type="predicted"/>
<organism evidence="2 3">
    <name type="scientific">Paenibacillus rhizosphaerae</name>
    <dbReference type="NCBI Taxonomy" id="297318"/>
    <lineage>
        <taxon>Bacteria</taxon>
        <taxon>Bacillati</taxon>
        <taxon>Bacillota</taxon>
        <taxon>Bacilli</taxon>
        <taxon>Bacillales</taxon>
        <taxon>Paenibacillaceae</taxon>
        <taxon>Paenibacillus</taxon>
    </lineage>
</organism>
<evidence type="ECO:0000256" key="1">
    <source>
        <dbReference type="SAM" id="MobiDB-lite"/>
    </source>
</evidence>
<name>A0A839TYH2_9BACL</name>
<reference evidence="2 3" key="1">
    <citation type="submission" date="2020-08" db="EMBL/GenBank/DDBJ databases">
        <title>Genomic Encyclopedia of Type Strains, Phase III (KMG-III): the genomes of soil and plant-associated and newly described type strains.</title>
        <authorList>
            <person name="Whitman W."/>
        </authorList>
    </citation>
    <scope>NUCLEOTIDE SEQUENCE [LARGE SCALE GENOMIC DNA]</scope>
    <source>
        <strain evidence="2 3">CECT 5831</strain>
    </source>
</reference>
<dbReference type="Proteomes" id="UP000517523">
    <property type="component" value="Unassembled WGS sequence"/>
</dbReference>
<feature type="region of interest" description="Disordered" evidence="1">
    <location>
        <begin position="1"/>
        <end position="33"/>
    </location>
</feature>
<dbReference type="EMBL" id="JACHXJ010000004">
    <property type="protein sequence ID" value="MBB3130438.1"/>
    <property type="molecule type" value="Genomic_DNA"/>
</dbReference>
<evidence type="ECO:0000313" key="2">
    <source>
        <dbReference type="EMBL" id="MBB3130438.1"/>
    </source>
</evidence>
<evidence type="ECO:0000313" key="3">
    <source>
        <dbReference type="Proteomes" id="UP000517523"/>
    </source>
</evidence>
<gene>
    <name evidence="2" type="ORF">FHS19_005143</name>
</gene>
<comment type="caution">
    <text evidence="2">The sequence shown here is derived from an EMBL/GenBank/DDBJ whole genome shotgun (WGS) entry which is preliminary data.</text>
</comment>
<accession>A0A839TYH2</accession>
<protein>
    <submittedName>
        <fullName evidence="2">Uncharacterized protein</fullName>
    </submittedName>
</protein>